<organism evidence="1 2">
    <name type="scientific">Phytophthora rubi</name>
    <dbReference type="NCBI Taxonomy" id="129364"/>
    <lineage>
        <taxon>Eukaryota</taxon>
        <taxon>Sar</taxon>
        <taxon>Stramenopiles</taxon>
        <taxon>Oomycota</taxon>
        <taxon>Peronosporomycetes</taxon>
        <taxon>Peronosporales</taxon>
        <taxon>Peronosporaceae</taxon>
        <taxon>Phytophthora</taxon>
    </lineage>
</organism>
<name>A0A6A3HQC9_9STRA</name>
<evidence type="ECO:0000313" key="2">
    <source>
        <dbReference type="Proteomes" id="UP000429607"/>
    </source>
</evidence>
<gene>
    <name evidence="1" type="ORF">PR001_g26507</name>
</gene>
<protein>
    <submittedName>
        <fullName evidence="1">Uncharacterized protein</fullName>
    </submittedName>
</protein>
<dbReference type="Proteomes" id="UP000429607">
    <property type="component" value="Unassembled WGS sequence"/>
</dbReference>
<comment type="caution">
    <text evidence="1">The sequence shown here is derived from an EMBL/GenBank/DDBJ whole genome shotgun (WGS) entry which is preliminary data.</text>
</comment>
<dbReference type="EMBL" id="QXFV01003945">
    <property type="protein sequence ID" value="KAE8972759.1"/>
    <property type="molecule type" value="Genomic_DNA"/>
</dbReference>
<reference evidence="1 2" key="1">
    <citation type="submission" date="2018-09" db="EMBL/GenBank/DDBJ databases">
        <title>Genomic investigation of the strawberry pathogen Phytophthora fragariae indicates pathogenicity is determined by transcriptional variation in three key races.</title>
        <authorList>
            <person name="Adams T.M."/>
            <person name="Armitage A.D."/>
            <person name="Sobczyk M.K."/>
            <person name="Bates H.J."/>
            <person name="Dunwell J.M."/>
            <person name="Nellist C.F."/>
            <person name="Harrison R.J."/>
        </authorList>
    </citation>
    <scope>NUCLEOTIDE SEQUENCE [LARGE SCALE GENOMIC DNA]</scope>
    <source>
        <strain evidence="1 2">SCRP249</strain>
    </source>
</reference>
<sequence>MYAPRVRPAKEEKTLKYAICSKDVIAYFGYVLSVKEAVERALAPEDLAR</sequence>
<dbReference type="AlphaFoldDB" id="A0A6A3HQC9"/>
<evidence type="ECO:0000313" key="1">
    <source>
        <dbReference type="EMBL" id="KAE8972759.1"/>
    </source>
</evidence>
<accession>A0A6A3HQC9</accession>
<proteinExistence type="predicted"/>